<name>A0A2N5W3V2_9BASI</name>
<gene>
    <name evidence="3" type="ORF">PCANC_01220</name>
</gene>
<evidence type="ECO:0000313" key="3">
    <source>
        <dbReference type="EMBL" id="PLW56938.1"/>
    </source>
</evidence>
<dbReference type="Proteomes" id="UP000235388">
    <property type="component" value="Unassembled WGS sequence"/>
</dbReference>
<feature type="chain" id="PRO_5014704560" evidence="2">
    <location>
        <begin position="23"/>
        <end position="448"/>
    </location>
</feature>
<protein>
    <submittedName>
        <fullName evidence="3">Uncharacterized protein</fullName>
    </submittedName>
</protein>
<evidence type="ECO:0000313" key="4">
    <source>
        <dbReference type="Proteomes" id="UP000235388"/>
    </source>
</evidence>
<dbReference type="OrthoDB" id="2536450at2759"/>
<feature type="signal peptide" evidence="2">
    <location>
        <begin position="1"/>
        <end position="22"/>
    </location>
</feature>
<evidence type="ECO:0000256" key="1">
    <source>
        <dbReference type="SAM" id="MobiDB-lite"/>
    </source>
</evidence>
<dbReference type="PANTHER" id="PTHR34862">
    <property type="entry name" value="SPARK DOMAIN-CONTAINING PROTEIN"/>
    <property type="match status" value="1"/>
</dbReference>
<organism evidence="3 4">
    <name type="scientific">Puccinia coronata f. sp. avenae</name>
    <dbReference type="NCBI Taxonomy" id="200324"/>
    <lineage>
        <taxon>Eukaryota</taxon>
        <taxon>Fungi</taxon>
        <taxon>Dikarya</taxon>
        <taxon>Basidiomycota</taxon>
        <taxon>Pucciniomycotina</taxon>
        <taxon>Pucciniomycetes</taxon>
        <taxon>Pucciniales</taxon>
        <taxon>Pucciniaceae</taxon>
        <taxon>Puccinia</taxon>
    </lineage>
</organism>
<feature type="compositionally biased region" description="Polar residues" evidence="1">
    <location>
        <begin position="103"/>
        <end position="122"/>
    </location>
</feature>
<keyword evidence="2" id="KW-0732">Signal</keyword>
<reference evidence="3 4" key="1">
    <citation type="submission" date="2017-11" db="EMBL/GenBank/DDBJ databases">
        <title>De novo assembly and phasing of dikaryotic genomes from two isolates of Puccinia coronata f. sp. avenae, the causal agent of oat crown rust.</title>
        <authorList>
            <person name="Miller M.E."/>
            <person name="Zhang Y."/>
            <person name="Omidvar V."/>
            <person name="Sperschneider J."/>
            <person name="Schwessinger B."/>
            <person name="Raley C."/>
            <person name="Palmer J.M."/>
            <person name="Garnica D."/>
            <person name="Upadhyaya N."/>
            <person name="Rathjen J."/>
            <person name="Taylor J.M."/>
            <person name="Park R.F."/>
            <person name="Dodds P.N."/>
            <person name="Hirsch C.D."/>
            <person name="Kianian S.F."/>
            <person name="Figueroa M."/>
        </authorList>
    </citation>
    <scope>NUCLEOTIDE SEQUENCE [LARGE SCALE GENOMIC DNA]</scope>
    <source>
        <strain evidence="3">12NC29</strain>
    </source>
</reference>
<keyword evidence="4" id="KW-1185">Reference proteome</keyword>
<proteinExistence type="predicted"/>
<sequence length="448" mass="48256">MRRFFARYLYLIFILIDRGSLGVQLAPANSRKGLDIDLNVEAQPEGEPLITSSSKGLGFDLNVPPPEERLSFTPVDSAPSPPASSIVIAPTEGHDLVRDKTESLTASSTGTNSMPTLGSTSANKRKRIAEVYVPDERDQNPSKKKPGVGGARKSTRETQGKNTFQLGAVERAPKMKKLKEVMATRQHRKYRTKPNYQTVIAHPWSAEVGRPPVDPLSIGPKESLSSTSKLSTSCQLATSGLLAGEFGRCANILELVSIFDTKDSLVSPINNWVTSACSSTPCGEEGLAAASQMIRTGCQNDLKDGSIAAVAIYSIITHYKQARDMFCTQYKENLNYCLPSVLGNVESQSGETITMAEVMSLIAGKFTQADQAFLSVPKETYCNACGQAIVRQSASMIDAIHQDPAGIEFNYTSSSTVSRISDICGPSFESQDLDSAVQVAGPGNDEEV</sequence>
<accession>A0A2N5W3V2</accession>
<comment type="caution">
    <text evidence="3">The sequence shown here is derived from an EMBL/GenBank/DDBJ whole genome shotgun (WGS) entry which is preliminary data.</text>
</comment>
<feature type="region of interest" description="Disordered" evidence="1">
    <location>
        <begin position="102"/>
        <end position="162"/>
    </location>
</feature>
<dbReference type="PANTHER" id="PTHR34862:SF1">
    <property type="entry name" value="SPARK DOMAIN-CONTAINING PROTEIN"/>
    <property type="match status" value="1"/>
</dbReference>
<dbReference type="EMBL" id="PGCJ01000016">
    <property type="protein sequence ID" value="PLW56938.1"/>
    <property type="molecule type" value="Genomic_DNA"/>
</dbReference>
<dbReference type="AlphaFoldDB" id="A0A2N5W3V2"/>
<evidence type="ECO:0000256" key="2">
    <source>
        <dbReference type="SAM" id="SignalP"/>
    </source>
</evidence>